<dbReference type="GO" id="GO:0003700">
    <property type="term" value="F:DNA-binding transcription factor activity"/>
    <property type="evidence" value="ECO:0007669"/>
    <property type="project" value="InterPro"/>
</dbReference>
<reference evidence="5" key="1">
    <citation type="submission" date="2020-10" db="EMBL/GenBank/DDBJ databases">
        <authorList>
            <person name="Gilroy R."/>
        </authorList>
    </citation>
    <scope>NUCLEOTIDE SEQUENCE</scope>
    <source>
        <strain evidence="5">CHK183-6373</strain>
    </source>
</reference>
<dbReference type="PANTHER" id="PTHR47504">
    <property type="entry name" value="RIGHT ORIGIN-BINDING PROTEIN"/>
    <property type="match status" value="1"/>
</dbReference>
<dbReference type="SUPFAM" id="SSF46689">
    <property type="entry name" value="Homeodomain-like"/>
    <property type="match status" value="2"/>
</dbReference>
<evidence type="ECO:0000313" key="6">
    <source>
        <dbReference type="Proteomes" id="UP000886884"/>
    </source>
</evidence>
<feature type="domain" description="HTH araC/xylS-type" evidence="4">
    <location>
        <begin position="16"/>
        <end position="114"/>
    </location>
</feature>
<dbReference type="PANTHER" id="PTHR47504:SF5">
    <property type="entry name" value="RIGHT ORIGIN-BINDING PROTEIN"/>
    <property type="match status" value="1"/>
</dbReference>
<accession>A0A9D1P7A2</accession>
<keyword evidence="2" id="KW-0238">DNA-binding</keyword>
<proteinExistence type="predicted"/>
<dbReference type="InterPro" id="IPR050959">
    <property type="entry name" value="MarA-like"/>
</dbReference>
<dbReference type="InterPro" id="IPR011256">
    <property type="entry name" value="Reg_factor_effector_dom_sf"/>
</dbReference>
<dbReference type="GO" id="GO:0043565">
    <property type="term" value="F:sequence-specific DNA binding"/>
    <property type="evidence" value="ECO:0007669"/>
    <property type="project" value="InterPro"/>
</dbReference>
<dbReference type="AlphaFoldDB" id="A0A9D1P7A2"/>
<dbReference type="Proteomes" id="UP000886884">
    <property type="component" value="Unassembled WGS sequence"/>
</dbReference>
<evidence type="ECO:0000313" key="5">
    <source>
        <dbReference type="EMBL" id="HIV26944.1"/>
    </source>
</evidence>
<sequence>MGRQGGDCTDWTTGLQRSIDYIEAHLAEPIDYAEVAAQSYASSYHFQRVFSILCGYTLGEYIRNRRLSLAGAELAAGGAKVIDVALKYGYESPDSFAKAFQKFHGILPSQARSNGSRLRSFSRLVVKLSLEGGSMMEYRIEKRPEMTFIGYHRRFSGTPAVRTEQAHEFYVSTRANQYLLKGIEYYTQGVDCDCSVHYDIIRACGDDGYDFAIAVPLREDSFQDLEEDLGEAAKRFEKIVVPEGTYLICETERTQYPTECIEDMRRRAVSEWLPTSGYELADAPEIAVTHWGYRRGDAQVNSARYAELWLPIAKKNA</sequence>
<comment type="caution">
    <text evidence="5">The sequence shown here is derived from an EMBL/GenBank/DDBJ whole genome shotgun (WGS) entry which is preliminary data.</text>
</comment>
<organism evidence="5 6">
    <name type="scientific">Candidatus Ornithocaccomicrobium faecavium</name>
    <dbReference type="NCBI Taxonomy" id="2840890"/>
    <lineage>
        <taxon>Bacteria</taxon>
        <taxon>Bacillati</taxon>
        <taxon>Bacillota</taxon>
        <taxon>Clostridia</taxon>
        <taxon>Candidatus Ornithocaccomicrobium</taxon>
    </lineage>
</organism>
<keyword evidence="1" id="KW-0805">Transcription regulation</keyword>
<dbReference type="InterPro" id="IPR029442">
    <property type="entry name" value="GyrI-like"/>
</dbReference>
<evidence type="ECO:0000256" key="1">
    <source>
        <dbReference type="ARBA" id="ARBA00023015"/>
    </source>
</evidence>
<dbReference type="InterPro" id="IPR018060">
    <property type="entry name" value="HTH_AraC"/>
</dbReference>
<evidence type="ECO:0000256" key="2">
    <source>
        <dbReference type="ARBA" id="ARBA00023125"/>
    </source>
</evidence>
<name>A0A9D1P7A2_9FIRM</name>
<dbReference type="PROSITE" id="PS01124">
    <property type="entry name" value="HTH_ARAC_FAMILY_2"/>
    <property type="match status" value="1"/>
</dbReference>
<evidence type="ECO:0000256" key="3">
    <source>
        <dbReference type="ARBA" id="ARBA00023163"/>
    </source>
</evidence>
<evidence type="ECO:0000259" key="4">
    <source>
        <dbReference type="PROSITE" id="PS01124"/>
    </source>
</evidence>
<dbReference type="InterPro" id="IPR010499">
    <property type="entry name" value="AraC_E-bd"/>
</dbReference>
<dbReference type="Pfam" id="PF06445">
    <property type="entry name" value="GyrI-like"/>
    <property type="match status" value="1"/>
</dbReference>
<dbReference type="SMART" id="SM00871">
    <property type="entry name" value="AraC_E_bind"/>
    <property type="match status" value="1"/>
</dbReference>
<dbReference type="Pfam" id="PF12833">
    <property type="entry name" value="HTH_18"/>
    <property type="match status" value="1"/>
</dbReference>
<gene>
    <name evidence="5" type="ORF">IAA64_03165</name>
</gene>
<dbReference type="SMART" id="SM00342">
    <property type="entry name" value="HTH_ARAC"/>
    <property type="match status" value="1"/>
</dbReference>
<dbReference type="PRINTS" id="PR00032">
    <property type="entry name" value="HTHARAC"/>
</dbReference>
<dbReference type="InterPro" id="IPR020449">
    <property type="entry name" value="Tscrpt_reg_AraC-type_HTH"/>
</dbReference>
<dbReference type="SUPFAM" id="SSF55136">
    <property type="entry name" value="Probable bacterial effector-binding domain"/>
    <property type="match status" value="1"/>
</dbReference>
<dbReference type="Gene3D" id="1.10.10.60">
    <property type="entry name" value="Homeodomain-like"/>
    <property type="match status" value="2"/>
</dbReference>
<dbReference type="Gene3D" id="3.20.80.10">
    <property type="entry name" value="Regulatory factor, effector binding domain"/>
    <property type="match status" value="1"/>
</dbReference>
<dbReference type="InterPro" id="IPR009057">
    <property type="entry name" value="Homeodomain-like_sf"/>
</dbReference>
<keyword evidence="3" id="KW-0804">Transcription</keyword>
<reference evidence="5" key="2">
    <citation type="journal article" date="2021" name="PeerJ">
        <title>Extensive microbial diversity within the chicken gut microbiome revealed by metagenomics and culture.</title>
        <authorList>
            <person name="Gilroy R."/>
            <person name="Ravi A."/>
            <person name="Getino M."/>
            <person name="Pursley I."/>
            <person name="Horton D.L."/>
            <person name="Alikhan N.F."/>
            <person name="Baker D."/>
            <person name="Gharbi K."/>
            <person name="Hall N."/>
            <person name="Watson M."/>
            <person name="Adriaenssens E.M."/>
            <person name="Foster-Nyarko E."/>
            <person name="Jarju S."/>
            <person name="Secka A."/>
            <person name="Antonio M."/>
            <person name="Oren A."/>
            <person name="Chaudhuri R.R."/>
            <person name="La Ragione R."/>
            <person name="Hildebrand F."/>
            <person name="Pallen M.J."/>
        </authorList>
    </citation>
    <scope>NUCLEOTIDE SEQUENCE</scope>
    <source>
        <strain evidence="5">CHK183-6373</strain>
    </source>
</reference>
<dbReference type="EMBL" id="DVOT01000057">
    <property type="protein sequence ID" value="HIV26944.1"/>
    <property type="molecule type" value="Genomic_DNA"/>
</dbReference>
<protein>
    <submittedName>
        <fullName evidence="5">AraC family transcriptional regulator</fullName>
    </submittedName>
</protein>